<dbReference type="EMBL" id="JACHJR010000001">
    <property type="protein sequence ID" value="MBB4946155.1"/>
    <property type="molecule type" value="Genomic_DNA"/>
</dbReference>
<evidence type="ECO:0000256" key="1">
    <source>
        <dbReference type="SAM" id="SignalP"/>
    </source>
</evidence>
<evidence type="ECO:0000313" key="2">
    <source>
        <dbReference type="EMBL" id="MBB4946155.1"/>
    </source>
</evidence>
<feature type="signal peptide" evidence="1">
    <location>
        <begin position="1"/>
        <end position="18"/>
    </location>
</feature>
<reference evidence="2 3" key="1">
    <citation type="submission" date="2020-08" db="EMBL/GenBank/DDBJ databases">
        <title>Sequencing the genomes of 1000 actinobacteria strains.</title>
        <authorList>
            <person name="Klenk H.-P."/>
        </authorList>
    </citation>
    <scope>NUCLEOTIDE SEQUENCE [LARGE SCALE GENOMIC DNA]</scope>
    <source>
        <strain evidence="2 3">DSM 44786</strain>
    </source>
</reference>
<evidence type="ECO:0008006" key="4">
    <source>
        <dbReference type="Google" id="ProtNLM"/>
    </source>
</evidence>
<sequence>MATAVLALTLLTSCGLTADSTKDKSLRIATEDQIRAELKQASDRAYQALGVKGRLGQSETVNFSGCEDHGGPKGARDAIHFWQVDDLDAAELNPAVERLQKWLKDEGWGGLGDQWDASKVDHEVWGKNPEKTVAVWAQSFRPMNRIIFRVSASCFQPPAS</sequence>
<organism evidence="2 3">
    <name type="scientific">Kitasatospora gansuensis</name>
    <dbReference type="NCBI Taxonomy" id="258050"/>
    <lineage>
        <taxon>Bacteria</taxon>
        <taxon>Bacillati</taxon>
        <taxon>Actinomycetota</taxon>
        <taxon>Actinomycetes</taxon>
        <taxon>Kitasatosporales</taxon>
        <taxon>Streptomycetaceae</taxon>
        <taxon>Kitasatospora</taxon>
    </lineage>
</organism>
<name>A0A7W7WGZ6_9ACTN</name>
<keyword evidence="3" id="KW-1185">Reference proteome</keyword>
<comment type="caution">
    <text evidence="2">The sequence shown here is derived from an EMBL/GenBank/DDBJ whole genome shotgun (WGS) entry which is preliminary data.</text>
</comment>
<dbReference type="RefSeq" id="WP_184913008.1">
    <property type="nucleotide sequence ID" value="NZ_JACHJR010000001.1"/>
</dbReference>
<dbReference type="AlphaFoldDB" id="A0A7W7WGZ6"/>
<accession>A0A7W7WGZ6</accession>
<feature type="chain" id="PRO_5031227579" description="Lipoprotein" evidence="1">
    <location>
        <begin position="19"/>
        <end position="160"/>
    </location>
</feature>
<evidence type="ECO:0000313" key="3">
    <source>
        <dbReference type="Proteomes" id="UP000573327"/>
    </source>
</evidence>
<keyword evidence="1" id="KW-0732">Signal</keyword>
<protein>
    <recommendedName>
        <fullName evidence="4">Lipoprotein</fullName>
    </recommendedName>
</protein>
<proteinExistence type="predicted"/>
<dbReference type="Proteomes" id="UP000573327">
    <property type="component" value="Unassembled WGS sequence"/>
</dbReference>
<gene>
    <name evidence="2" type="ORF">F4556_001690</name>
</gene>